<dbReference type="GO" id="GO:0006396">
    <property type="term" value="P:RNA processing"/>
    <property type="evidence" value="ECO:0007669"/>
    <property type="project" value="InterPro"/>
</dbReference>
<dbReference type="Pfam" id="PF00291">
    <property type="entry name" value="PALP"/>
    <property type="match status" value="1"/>
</dbReference>
<keyword evidence="10 13" id="KW-0663">Pyridoxal phosphate</keyword>
<dbReference type="GO" id="GO:0009097">
    <property type="term" value="P:isoleucine biosynthetic process"/>
    <property type="evidence" value="ECO:0007669"/>
    <property type="project" value="UniProtKB-UniRule"/>
</dbReference>
<dbReference type="Proteomes" id="UP001055439">
    <property type="component" value="Chromosome 5"/>
</dbReference>
<evidence type="ECO:0000256" key="10">
    <source>
        <dbReference type="ARBA" id="ARBA00022898"/>
    </source>
</evidence>
<dbReference type="EC" id="4.3.1.19" evidence="13"/>
<keyword evidence="7 13" id="KW-0412">Isoleucine biosynthesis</keyword>
<evidence type="ECO:0000259" key="15">
    <source>
        <dbReference type="PROSITE" id="PS51672"/>
    </source>
</evidence>
<evidence type="ECO:0000256" key="6">
    <source>
        <dbReference type="ARBA" id="ARBA00022605"/>
    </source>
</evidence>
<name>A0A9E7K1S6_9LILI</name>
<dbReference type="SUPFAM" id="SSF75217">
    <property type="entry name" value="alpha/beta knot"/>
    <property type="match status" value="1"/>
</dbReference>
<gene>
    <name evidence="16" type="ORF">MUK42_18817</name>
</gene>
<dbReference type="PANTHER" id="PTHR48078">
    <property type="entry name" value="THREONINE DEHYDRATASE, MITOCHONDRIAL-RELATED"/>
    <property type="match status" value="1"/>
</dbReference>
<dbReference type="Gene3D" id="3.40.1020.10">
    <property type="entry name" value="Biosynthetic Threonine Deaminase, Domain 3"/>
    <property type="match status" value="1"/>
</dbReference>
<proteinExistence type="inferred from homology"/>
<keyword evidence="5 16" id="KW-0489">Methyltransferase</keyword>
<evidence type="ECO:0000313" key="17">
    <source>
        <dbReference type="Proteomes" id="UP001055439"/>
    </source>
</evidence>
<dbReference type="AlphaFoldDB" id="A0A9E7K1S6"/>
<dbReference type="SUPFAM" id="SSF55315">
    <property type="entry name" value="L30e-like"/>
    <property type="match status" value="1"/>
</dbReference>
<dbReference type="FunFam" id="3.40.50.1100:FF:000008">
    <property type="entry name" value="L-threonine dehydratase"/>
    <property type="match status" value="1"/>
</dbReference>
<dbReference type="PANTHER" id="PTHR48078:SF11">
    <property type="entry name" value="THREONINE DEHYDRATASE, MITOCHONDRIAL"/>
    <property type="match status" value="1"/>
</dbReference>
<dbReference type="GO" id="GO:0006567">
    <property type="term" value="P:L-threonine catabolic process"/>
    <property type="evidence" value="ECO:0007669"/>
    <property type="project" value="TreeGrafter"/>
</dbReference>
<dbReference type="InterPro" id="IPR038110">
    <property type="entry name" value="TD_ACT-like_sf"/>
</dbReference>
<dbReference type="GO" id="GO:0006565">
    <property type="term" value="P:L-serine catabolic process"/>
    <property type="evidence" value="ECO:0007669"/>
    <property type="project" value="TreeGrafter"/>
</dbReference>
<feature type="region of interest" description="Disordered" evidence="14">
    <location>
        <begin position="644"/>
        <end position="675"/>
    </location>
</feature>
<evidence type="ECO:0000256" key="1">
    <source>
        <dbReference type="ARBA" id="ARBA00001274"/>
    </source>
</evidence>
<dbReference type="CDD" id="cd01562">
    <property type="entry name" value="Thr-dehyd"/>
    <property type="match status" value="1"/>
</dbReference>
<dbReference type="Gene3D" id="3.30.1330.30">
    <property type="match status" value="1"/>
</dbReference>
<dbReference type="OrthoDB" id="4418812at2759"/>
<dbReference type="GO" id="GO:0008173">
    <property type="term" value="F:RNA methyltransferase activity"/>
    <property type="evidence" value="ECO:0007669"/>
    <property type="project" value="InterPro"/>
</dbReference>
<dbReference type="InterPro" id="IPR036052">
    <property type="entry name" value="TrpB-like_PALP_sf"/>
</dbReference>
<dbReference type="InterPro" id="IPR029028">
    <property type="entry name" value="Alpha/beta_knot_MTases"/>
</dbReference>
<dbReference type="Gene3D" id="3.40.50.1100">
    <property type="match status" value="2"/>
</dbReference>
<evidence type="ECO:0000256" key="7">
    <source>
        <dbReference type="ARBA" id="ARBA00022624"/>
    </source>
</evidence>
<evidence type="ECO:0000256" key="4">
    <source>
        <dbReference type="ARBA" id="ARBA00010869"/>
    </source>
</evidence>
<keyword evidence="11 13" id="KW-0456">Lyase</keyword>
<dbReference type="SUPFAM" id="SSF53686">
    <property type="entry name" value="Tryptophan synthase beta subunit-like PLP-dependent enzymes"/>
    <property type="match status" value="1"/>
</dbReference>
<accession>A0A9E7K1S6</accession>
<comment type="catalytic activity">
    <reaction evidence="1 13">
        <text>L-threonine = 2-oxobutanoate + NH4(+)</text>
        <dbReference type="Rhea" id="RHEA:22108"/>
        <dbReference type="ChEBI" id="CHEBI:16763"/>
        <dbReference type="ChEBI" id="CHEBI:28938"/>
        <dbReference type="ChEBI" id="CHEBI:57926"/>
        <dbReference type="EC" id="4.3.1.19"/>
    </reaction>
</comment>
<evidence type="ECO:0000256" key="3">
    <source>
        <dbReference type="ARBA" id="ARBA00004810"/>
    </source>
</evidence>
<reference evidence="16" key="1">
    <citation type="submission" date="2022-05" db="EMBL/GenBank/DDBJ databases">
        <title>The Musa troglodytarum L. genome provides insights into the mechanism of non-climacteric behaviour and enrichment of carotenoids.</title>
        <authorList>
            <person name="Wang J."/>
        </authorList>
    </citation>
    <scope>NUCLEOTIDE SEQUENCE</scope>
    <source>
        <tissue evidence="16">Leaf</tissue>
    </source>
</reference>
<dbReference type="Pfam" id="PF00585">
    <property type="entry name" value="Thr_dehydrat_C"/>
    <property type="match status" value="1"/>
</dbReference>
<dbReference type="Gene3D" id="3.40.1280.10">
    <property type="match status" value="1"/>
</dbReference>
<dbReference type="InterPro" id="IPR001537">
    <property type="entry name" value="SpoU_MeTrfase"/>
</dbReference>
<keyword evidence="8" id="KW-0808">Transferase</keyword>
<comment type="pathway">
    <text evidence="3 13">Amino-acid biosynthesis; L-isoleucine biosynthesis; 2-oxobutanoate from L-threonine: step 1/1.</text>
</comment>
<comment type="cofactor">
    <cofactor evidence="2 13">
        <name>pyridoxal 5'-phosphate</name>
        <dbReference type="ChEBI" id="CHEBI:597326"/>
    </cofactor>
</comment>
<evidence type="ECO:0000256" key="8">
    <source>
        <dbReference type="ARBA" id="ARBA00022679"/>
    </source>
</evidence>
<feature type="region of interest" description="Disordered" evidence="14">
    <location>
        <begin position="1"/>
        <end position="44"/>
    </location>
</feature>
<dbReference type="NCBIfam" id="TIGR01124">
    <property type="entry name" value="ilvA_2Cterm"/>
    <property type="match status" value="1"/>
</dbReference>
<evidence type="ECO:0000256" key="14">
    <source>
        <dbReference type="SAM" id="MobiDB-lite"/>
    </source>
</evidence>
<dbReference type="Pfam" id="PF00588">
    <property type="entry name" value="SpoU_methylase"/>
    <property type="match status" value="1"/>
</dbReference>
<evidence type="ECO:0000256" key="5">
    <source>
        <dbReference type="ARBA" id="ARBA00022603"/>
    </source>
</evidence>
<dbReference type="CDD" id="cd18095">
    <property type="entry name" value="SpoU-like_rRNA-MTase"/>
    <property type="match status" value="1"/>
</dbReference>
<evidence type="ECO:0000256" key="2">
    <source>
        <dbReference type="ARBA" id="ARBA00001933"/>
    </source>
</evidence>
<dbReference type="PROSITE" id="PS51672">
    <property type="entry name" value="ACT_LIKE"/>
    <property type="match status" value="1"/>
</dbReference>
<keyword evidence="17" id="KW-1185">Reference proteome</keyword>
<evidence type="ECO:0000256" key="11">
    <source>
        <dbReference type="ARBA" id="ARBA00023239"/>
    </source>
</evidence>
<keyword evidence="9" id="KW-0677">Repeat</keyword>
<keyword evidence="12 13" id="KW-0100">Branched-chain amino acid biosynthesis</keyword>
<sequence length="970" mass="105433">MESQTIARRLLPPLPARATAAAAPRTAFSPQRFRPTSTGGGGARLPPLVASAVTTQREAGATYIVATPLARVSVDSLQYESGVLGAITERTRPAAGEERPNGALTPMEYLTNVLSSRVYDVAIESPLQLAPKLSERLGVNLWLKREDLQPVFSFKLRGAYNMMVKLSRKQLDKGVICSSAGNHAQGVALAAQKLHCDAVIVMPVTTPEIKWRSVERLGATVVLKGDSYDEAQTYAKQRAEQEGHTFIHPFDHPDVITGQGTIGMEIVRQLTGPLHAIFVPVGGGGLIAGIAAYVKRVCPEVKIIGVEPSDANAMALSLHHGQRIMLEHVGGFADGVAVKVVGEETFRLCRELVDGVVLVSRDSICASIKDMFEEKRSILEPAGALSLAGAEAYCKYYGLKGTNVVAITSGANMNFDRLRLVTELADVGRKREAVLATILPEERGSFKTFCKLVGSMNITEFKYRYDSRREDALVLYRQMGGRSNVQDELLCRFIFPERPGIQVPKEDMQEFKHRAQDLGYEYTYEMTDESYRLLMHRNVDAALALSIYVVAAGFKPRRSPASGPFDSHCLRKSPIHATHPPKGRNLIGGELVESKSKDRIDVINPVSVYLCRVYPTEVEAEEERMVAVMVMPAGARLRVHSGVSAVPSSAGSGRGGGRRGVPEIDGTDQDSSWSSSLSPPFLRWPARITSASNPFVKHCVKLRLSSSYRRSCGSALVVGLTPILEICRFQQLKGDDDSMVDCLLLLDGADTLRGFHHFSAPVVHVSPIVMKKVSGMQSIDSIEAIALMRLPGTFLNLEENDEICQRWFPSSHRLLVLDGIQDPGNLGTLIRSAMAFKWDGAFLLPSCCDPFNEKALRASRGASFQLPVVSGTWSHLMTLKTKKKVKMLAGHPGSSADGSNTTRSLSHELAESLAGEPLCLVLGSEGHGLSKQTVQACELVSIPMAGGFESLNVSVAGGIFLFMLQPEACR</sequence>
<dbReference type="GO" id="GO:0032259">
    <property type="term" value="P:methylation"/>
    <property type="evidence" value="ECO:0007669"/>
    <property type="project" value="UniProtKB-KW"/>
</dbReference>
<feature type="domain" description="ACT-like" evidence="15">
    <location>
        <begin position="433"/>
        <end position="508"/>
    </location>
</feature>
<evidence type="ECO:0000256" key="12">
    <source>
        <dbReference type="ARBA" id="ARBA00023304"/>
    </source>
</evidence>
<dbReference type="GO" id="GO:0030170">
    <property type="term" value="F:pyridoxal phosphate binding"/>
    <property type="evidence" value="ECO:0007669"/>
    <property type="project" value="InterPro"/>
</dbReference>
<dbReference type="FunFam" id="3.40.1280.10:FF:000027">
    <property type="entry name" value="Putative tRNA/rRNA methyltransferase YsgA"/>
    <property type="match status" value="1"/>
</dbReference>
<dbReference type="InterPro" id="IPR005787">
    <property type="entry name" value="Thr_deHydtase_biosynth"/>
</dbReference>
<dbReference type="InterPro" id="IPR000634">
    <property type="entry name" value="Ser/Thr_deHydtase_PyrdxlP-BS"/>
</dbReference>
<dbReference type="GO" id="GO:0003941">
    <property type="term" value="F:L-serine ammonia-lyase activity"/>
    <property type="evidence" value="ECO:0007669"/>
    <property type="project" value="TreeGrafter"/>
</dbReference>
<organism evidence="16 17">
    <name type="scientific">Musa troglodytarum</name>
    <name type="common">fe'i banana</name>
    <dbReference type="NCBI Taxonomy" id="320322"/>
    <lineage>
        <taxon>Eukaryota</taxon>
        <taxon>Viridiplantae</taxon>
        <taxon>Streptophyta</taxon>
        <taxon>Embryophyta</taxon>
        <taxon>Tracheophyta</taxon>
        <taxon>Spermatophyta</taxon>
        <taxon>Magnoliopsida</taxon>
        <taxon>Liliopsida</taxon>
        <taxon>Zingiberales</taxon>
        <taxon>Musaceae</taxon>
        <taxon>Musa</taxon>
    </lineage>
</organism>
<comment type="similarity">
    <text evidence="4 13">Belongs to the serine/threonine dehydratase family.</text>
</comment>
<dbReference type="InterPro" id="IPR001721">
    <property type="entry name" value="TD_ACT-like"/>
</dbReference>
<dbReference type="InterPro" id="IPR029064">
    <property type="entry name" value="Ribosomal_eL30-like_sf"/>
</dbReference>
<evidence type="ECO:0000256" key="9">
    <source>
        <dbReference type="ARBA" id="ARBA00022737"/>
    </source>
</evidence>
<evidence type="ECO:0000313" key="16">
    <source>
        <dbReference type="EMBL" id="URE00367.1"/>
    </source>
</evidence>
<feature type="compositionally biased region" description="Low complexity" evidence="14">
    <location>
        <begin position="7"/>
        <end position="27"/>
    </location>
</feature>
<protein>
    <recommendedName>
        <fullName evidence="13">Threonine dehydratase</fullName>
        <ecNumber evidence="13">4.3.1.19</ecNumber>
    </recommendedName>
    <alternativeName>
        <fullName evidence="13">Threonine deaminase</fullName>
    </alternativeName>
</protein>
<dbReference type="EMBL" id="CP097507">
    <property type="protein sequence ID" value="URE00367.1"/>
    <property type="molecule type" value="Genomic_DNA"/>
</dbReference>
<dbReference type="InterPro" id="IPR001926">
    <property type="entry name" value="TrpB-like_PALP"/>
</dbReference>
<dbReference type="InterPro" id="IPR029026">
    <property type="entry name" value="tRNA_m1G_MTases_N"/>
</dbReference>
<dbReference type="GO" id="GO:0004794">
    <property type="term" value="F:threonine deaminase activity"/>
    <property type="evidence" value="ECO:0007669"/>
    <property type="project" value="UniProtKB-UniRule"/>
</dbReference>
<keyword evidence="6 13" id="KW-0028">Amino-acid biosynthesis</keyword>
<dbReference type="InterPro" id="IPR050147">
    <property type="entry name" value="Ser/Thr_Dehydratase"/>
</dbReference>
<evidence type="ECO:0000256" key="13">
    <source>
        <dbReference type="RuleBase" id="RU362012"/>
    </source>
</evidence>
<dbReference type="PROSITE" id="PS00165">
    <property type="entry name" value="DEHYDRATASE_SER_THR"/>
    <property type="match status" value="1"/>
</dbReference>
<dbReference type="GO" id="GO:0003723">
    <property type="term" value="F:RNA binding"/>
    <property type="evidence" value="ECO:0007669"/>
    <property type="project" value="InterPro"/>
</dbReference>